<dbReference type="Proteomes" id="UP001057580">
    <property type="component" value="Chromosome"/>
</dbReference>
<sequence length="75" mass="8289">MRKQELVYVHGLLAELREFYEQATGQPIPAPEYDAMDVKPTSIHRGKPEHEAAVFALAGAMAEEMGGVPPRLRAD</sequence>
<gene>
    <name evidence="1" type="ORF">N0B31_07260</name>
</gene>
<dbReference type="PANTHER" id="PTHR42203:SF2">
    <property type="entry name" value="UPF0058 PROTEIN MJ1205"/>
    <property type="match status" value="1"/>
</dbReference>
<dbReference type="Gene3D" id="1.20.1270.110">
    <property type="entry name" value="Uncharacterised protein family UPF0058"/>
    <property type="match status" value="1"/>
</dbReference>
<protein>
    <submittedName>
        <fullName evidence="1">UPF0058 family protein</fullName>
    </submittedName>
</protein>
<accession>A0A9E7R5Z8</accession>
<dbReference type="GeneID" id="74942208"/>
<dbReference type="PANTHER" id="PTHR42203">
    <property type="entry name" value="UPF0058 PROTEIN MJ1205"/>
    <property type="match status" value="1"/>
</dbReference>
<dbReference type="KEGG" id="ssai:N0B31_07260"/>
<dbReference type="EMBL" id="CP104003">
    <property type="protein sequence ID" value="UWM56081.1"/>
    <property type="molecule type" value="Genomic_DNA"/>
</dbReference>
<dbReference type="Pfam" id="PF01893">
    <property type="entry name" value="UPF0058"/>
    <property type="match status" value="1"/>
</dbReference>
<dbReference type="InterPro" id="IPR002753">
    <property type="entry name" value="UPF0058"/>
</dbReference>
<dbReference type="AlphaFoldDB" id="A0A9E7R5Z8"/>
<dbReference type="SUPFAM" id="SSF140371">
    <property type="entry name" value="Vng1086c-like"/>
    <property type="match status" value="1"/>
</dbReference>
<name>A0A9E7R5Z8_9EURY</name>
<keyword evidence="2" id="KW-1185">Reference proteome</keyword>
<evidence type="ECO:0000313" key="2">
    <source>
        <dbReference type="Proteomes" id="UP001057580"/>
    </source>
</evidence>
<proteinExistence type="predicted"/>
<evidence type="ECO:0000313" key="1">
    <source>
        <dbReference type="EMBL" id="UWM56081.1"/>
    </source>
</evidence>
<dbReference type="InterPro" id="IPR036519">
    <property type="entry name" value="UPF0058_sf"/>
</dbReference>
<organism evidence="1 2">
    <name type="scientific">Salinirubellus salinus</name>
    <dbReference type="NCBI Taxonomy" id="1364945"/>
    <lineage>
        <taxon>Archaea</taxon>
        <taxon>Methanobacteriati</taxon>
        <taxon>Methanobacteriota</taxon>
        <taxon>Stenosarchaea group</taxon>
        <taxon>Halobacteria</taxon>
        <taxon>Halobacteriales</taxon>
        <taxon>Natronomonadaceae</taxon>
        <taxon>Salinirubellus</taxon>
    </lineage>
</organism>
<dbReference type="RefSeq" id="WP_260595201.1">
    <property type="nucleotide sequence ID" value="NZ_CP104003.1"/>
</dbReference>
<reference evidence="1" key="1">
    <citation type="submission" date="2022-09" db="EMBL/GenBank/DDBJ databases">
        <title>Diverse halophilic archaea isolated from saline environments.</title>
        <authorList>
            <person name="Cui H.-L."/>
        </authorList>
    </citation>
    <scope>NUCLEOTIDE SEQUENCE</scope>
    <source>
        <strain evidence="1">ZS-35-S2</strain>
    </source>
</reference>